<dbReference type="SUPFAM" id="SSF47473">
    <property type="entry name" value="EF-hand"/>
    <property type="match status" value="1"/>
</dbReference>
<dbReference type="InterPro" id="IPR050185">
    <property type="entry name" value="Ub_carboxyl-term_hydrolase"/>
</dbReference>
<protein>
    <submittedName>
        <fullName evidence="3">Ubiquitin carboxyl-terminal hydrolase 15</fullName>
    </submittedName>
</protein>
<dbReference type="InterPro" id="IPR001394">
    <property type="entry name" value="Peptidase_C19_UCH"/>
</dbReference>
<dbReference type="Gene3D" id="3.30.2230.10">
    <property type="entry name" value="DUSP-like"/>
    <property type="match status" value="1"/>
</dbReference>
<name>A0A078A5Z7_STYLE</name>
<dbReference type="InterPro" id="IPR035927">
    <property type="entry name" value="DUSP-like_sf"/>
</dbReference>
<accession>A0A078A5Z7</accession>
<dbReference type="InterPro" id="IPR018200">
    <property type="entry name" value="USP_CS"/>
</dbReference>
<evidence type="ECO:0000313" key="4">
    <source>
        <dbReference type="Proteomes" id="UP000039865"/>
    </source>
</evidence>
<dbReference type="GO" id="GO:0004843">
    <property type="term" value="F:cysteine-type deubiquitinase activity"/>
    <property type="evidence" value="ECO:0007669"/>
    <property type="project" value="InterPro"/>
</dbReference>
<keyword evidence="3" id="KW-0378">Hydrolase</keyword>
<dbReference type="SUPFAM" id="SSF143791">
    <property type="entry name" value="DUSP-like"/>
    <property type="match status" value="1"/>
</dbReference>
<evidence type="ECO:0000256" key="1">
    <source>
        <dbReference type="SAM" id="MobiDB-lite"/>
    </source>
</evidence>
<dbReference type="PANTHER" id="PTHR21646">
    <property type="entry name" value="UBIQUITIN CARBOXYL-TERMINAL HYDROLASE"/>
    <property type="match status" value="1"/>
</dbReference>
<dbReference type="Gene3D" id="3.90.70.10">
    <property type="entry name" value="Cysteine proteinases"/>
    <property type="match status" value="2"/>
</dbReference>
<feature type="compositionally biased region" description="Low complexity" evidence="1">
    <location>
        <begin position="1005"/>
        <end position="1014"/>
    </location>
</feature>
<sequence length="1502" mass="176654">MGNSQAKRRQIKLSSINGRISKQDRQNLKDAFDRIQDRQVINDYQFRLEVLGPQVHESVALKIMQLFTSEDQIPEVLNFDDLLACYIVFKYGRPEEMGQICFELMKINSPSDILAREHIVSFVEKLVDINEQQIQTFYAKTEFDPRLPIKREEFVSAFKKVQNLPLFTWVKQMIDGYSKENMNMDDSIAKASDFSKKLTVLSNERSRTETENLGFDTTEFDSMQEFFNKELKKSDAKEVLKTIQQMFKDIRVGKLKRKGMRDFSDIFKLGQNFFAPRGTTMTQQDFIDDILPLNLDFSIYEKSKYILTAMMGLHPQDIETERESILSALNNNHSLEGYIQDHLEEEDTFYIVDKLFYEAWTMNVGFVDDKSYIIKKEKIDVIDNLSLLEPLHENRLKDISYGDGFILVPRYVFYPLSKWYKCTKVIERKVISYKSDKKKSLNLFKQRKSVTGTMIIAGSSQQVPDPFFKTLGDITFELEVYPKFMYYEKINDKGERPHQKAVVNHKIDPNYLKKVLKQDKLPFQELLISRKKTFEEVLREISVTYKENFKRGRLWIEDQVISGAKLETTLEEFGITMGQLIYVEYSNNNNQWPTDKLNAGPASGSMAATMNKSGTPNEMLLNRQNENLKTVGLYNLGNSNILLFTFLACYMNSALQCLANTKFFYEYFIQERKYLKQMNLKSKHGHQGELASNFALLLQKMYQQNGRVVIPREFKQALASISEQFAGYDQQDSQEFLFFLLDGLHEELNLRQEKPYVENPDSDDRKIVELGLEQWSNTLRRDWSFIFFLFYGQLKSTLNCQKCNKISTTFDIFTNIPLSLPEPSKILLNVVIYRLPNEIKDMLQGSRSSEIFKRMDSNKSEDFNRNTTILERNPSKISKIQESLKYITNDQPIHIAIRVERDAKIATIIQQICDIKEVNIDPSQRTSSLVLFSQTKGILRGIFNPEQKLLNYNLLNNEIEAIEVLNSRGRDVIRQFYRSNDSMLDMMKTPHLSCLLNTTEKSFETSTTQSSSTNKKNKGARSQKEQPKEQVKKYDKCTFFNNYFHIQDKYQEYVDRGMVPEEIYVACYNRRFVKKAYYFFNPYQPQLIASPFIFILPAKPTGRRIYEEIWAVAQNILKKSSIYHHKKNLWWEQKNWEEKLNFKPDEIQQYKPFVLKTVERSEDFPRLCHLAIEWHSSIIEEDYNPAANEVIHHSSTQDKEIIDEDFVNLEDCLRKFHEVEEISEKDNIYCSSCKEPQAHLKKLEIFRPPPILIVQLKRFKYSNTSRNKLNTLVEFPLYNLDVSTFVTDQEFLKSQDIEQKYDLYAMINHYGNLSFGHYISLTKNFNDGKWYKYDDSARSQIPEEQIQKDFAYILFYIRKDLQNKNLQQILPSIKELFPGKPIKTEHGQGFIIQEEETSKFKIQFEKGKDTMIVTKDLIMDEKDDNELVFDAKELEQINIQKKEKLIERQKQKKKRSCLFCQSFQLAYGQIENNKRQAGKNPKKRNLKWNMINNRGANQCFIF</sequence>
<gene>
    <name evidence="3" type="primary">Contig11930.g12768</name>
    <name evidence="3" type="ORF">STYLEM_5945</name>
</gene>
<dbReference type="GO" id="GO:0016579">
    <property type="term" value="P:protein deubiquitination"/>
    <property type="evidence" value="ECO:0007669"/>
    <property type="project" value="InterPro"/>
</dbReference>
<evidence type="ECO:0000259" key="2">
    <source>
        <dbReference type="PROSITE" id="PS50235"/>
    </source>
</evidence>
<dbReference type="EMBL" id="CCKQ01005723">
    <property type="protein sequence ID" value="CDW76980.1"/>
    <property type="molecule type" value="Genomic_DNA"/>
</dbReference>
<feature type="domain" description="USP" evidence="2">
    <location>
        <begin position="636"/>
        <end position="1359"/>
    </location>
</feature>
<proteinExistence type="predicted"/>
<dbReference type="InParanoid" id="A0A078A5Z7"/>
<dbReference type="PROSITE" id="PS00973">
    <property type="entry name" value="USP_2"/>
    <property type="match status" value="1"/>
</dbReference>
<dbReference type="InterPro" id="IPR028889">
    <property type="entry name" value="USP"/>
</dbReference>
<evidence type="ECO:0000313" key="3">
    <source>
        <dbReference type="EMBL" id="CDW76980.1"/>
    </source>
</evidence>
<feature type="region of interest" description="Disordered" evidence="1">
    <location>
        <begin position="1005"/>
        <end position="1029"/>
    </location>
</feature>
<dbReference type="OrthoDB" id="292964at2759"/>
<dbReference type="SUPFAM" id="SSF54001">
    <property type="entry name" value="Cysteine proteinases"/>
    <property type="match status" value="1"/>
</dbReference>
<reference evidence="3 4" key="1">
    <citation type="submission" date="2014-06" db="EMBL/GenBank/DDBJ databases">
        <authorList>
            <person name="Swart Estienne"/>
        </authorList>
    </citation>
    <scope>NUCLEOTIDE SEQUENCE [LARGE SCALE GENOMIC DNA]</scope>
    <source>
        <strain evidence="3 4">130c</strain>
    </source>
</reference>
<dbReference type="PROSITE" id="PS50235">
    <property type="entry name" value="USP_3"/>
    <property type="match status" value="1"/>
</dbReference>
<dbReference type="PANTHER" id="PTHR21646:SF76">
    <property type="entry name" value="UBIQUITIN CARBOXYL-TERMINAL HYDROLASE 32"/>
    <property type="match status" value="1"/>
</dbReference>
<dbReference type="InterPro" id="IPR011992">
    <property type="entry name" value="EF-hand-dom_pair"/>
</dbReference>
<keyword evidence="4" id="KW-1185">Reference proteome</keyword>
<dbReference type="Proteomes" id="UP000039865">
    <property type="component" value="Unassembled WGS sequence"/>
</dbReference>
<organism evidence="3 4">
    <name type="scientific">Stylonychia lemnae</name>
    <name type="common">Ciliate</name>
    <dbReference type="NCBI Taxonomy" id="5949"/>
    <lineage>
        <taxon>Eukaryota</taxon>
        <taxon>Sar</taxon>
        <taxon>Alveolata</taxon>
        <taxon>Ciliophora</taxon>
        <taxon>Intramacronucleata</taxon>
        <taxon>Spirotrichea</taxon>
        <taxon>Stichotrichia</taxon>
        <taxon>Sporadotrichida</taxon>
        <taxon>Oxytrichidae</taxon>
        <taxon>Stylonychinae</taxon>
        <taxon>Stylonychia</taxon>
    </lineage>
</organism>
<dbReference type="Pfam" id="PF00443">
    <property type="entry name" value="UCH"/>
    <property type="match status" value="1"/>
</dbReference>
<dbReference type="InterPro" id="IPR038765">
    <property type="entry name" value="Papain-like_cys_pep_sf"/>
</dbReference>